<feature type="compositionally biased region" description="Gly residues" evidence="3">
    <location>
        <begin position="35"/>
        <end position="102"/>
    </location>
</feature>
<feature type="compositionally biased region" description="Basic residues" evidence="3">
    <location>
        <begin position="294"/>
        <end position="306"/>
    </location>
</feature>
<organism evidence="5 6">
    <name type="scientific">Oikopleura dioica</name>
    <name type="common">Tunicate</name>
    <dbReference type="NCBI Taxonomy" id="34765"/>
    <lineage>
        <taxon>Eukaryota</taxon>
        <taxon>Metazoa</taxon>
        <taxon>Chordata</taxon>
        <taxon>Tunicata</taxon>
        <taxon>Appendicularia</taxon>
        <taxon>Copelata</taxon>
        <taxon>Oikopleuridae</taxon>
        <taxon>Oikopleura</taxon>
    </lineage>
</organism>
<evidence type="ECO:0000313" key="6">
    <source>
        <dbReference type="Proteomes" id="UP001158576"/>
    </source>
</evidence>
<dbReference type="InterPro" id="IPR012677">
    <property type="entry name" value="Nucleotide-bd_a/b_plait_sf"/>
</dbReference>
<feature type="region of interest" description="Disordered" evidence="3">
    <location>
        <begin position="1"/>
        <end position="139"/>
    </location>
</feature>
<feature type="region of interest" description="Disordered" evidence="3">
    <location>
        <begin position="247"/>
        <end position="390"/>
    </location>
</feature>
<dbReference type="SMART" id="SM00360">
    <property type="entry name" value="RRM"/>
    <property type="match status" value="1"/>
</dbReference>
<name>A0ABN7TBU4_OIKDI</name>
<reference evidence="5 6" key="1">
    <citation type="submission" date="2021-04" db="EMBL/GenBank/DDBJ databases">
        <authorList>
            <person name="Bliznina A."/>
        </authorList>
    </citation>
    <scope>NUCLEOTIDE SEQUENCE [LARGE SCALE GENOMIC DNA]</scope>
</reference>
<dbReference type="SUPFAM" id="SSF54928">
    <property type="entry name" value="RNA-binding domain, RBD"/>
    <property type="match status" value="1"/>
</dbReference>
<sequence length="390" mass="41827">MGDFGQNPMANQGSGWSAPKAMGGGGGPPPFMNGPPGGGGFGGPPGGGGFGGPPRGGGFGGPRGGGFGGPPRGGGFGGGFGGPPGGFNGGGGFGGGGGFRGGFRGRGRGRGKPAPTNVVKKRKGYKGAAQKQKEPAKPSRQLFVRPIENGTKVSEVRDYFQVFGELRDVYLPKDYYTKEMKGVAYVEYKEQEDAEEAQAAMDGCEFNGKNISVTFAQGDRKSKETMATGVYATNMEIEMLKKELAKEQERLSKAARGERISPPRFAELDDNGAPIVKPMVKDDRDRRRGDRRDRDRRRRSRSRSPRRGLGGGRDRGPRDDDDDCPEFRKRPESDKDKIDDCPEFAGRPGRDDRSRSRRSSREPRSSRVVVEIEAEAERGEDLATDAEIAS</sequence>
<dbReference type="PANTHER" id="PTHR15481:SF0">
    <property type="entry name" value="LD23870P-RELATED"/>
    <property type="match status" value="1"/>
</dbReference>
<dbReference type="PANTHER" id="PTHR15481">
    <property type="entry name" value="RIBONUCLEIC ACID BINDING PROTEIN S1"/>
    <property type="match status" value="1"/>
</dbReference>
<evidence type="ECO:0000313" key="5">
    <source>
        <dbReference type="EMBL" id="CAG5114106.1"/>
    </source>
</evidence>
<dbReference type="PROSITE" id="PS50102">
    <property type="entry name" value="RRM"/>
    <property type="match status" value="1"/>
</dbReference>
<evidence type="ECO:0000256" key="1">
    <source>
        <dbReference type="ARBA" id="ARBA00022884"/>
    </source>
</evidence>
<dbReference type="InterPro" id="IPR000504">
    <property type="entry name" value="RRM_dom"/>
</dbReference>
<protein>
    <submittedName>
        <fullName evidence="5">Oidioi.mRNA.OKI2018_I69.chr2.g8177.t1.cds</fullName>
    </submittedName>
</protein>
<keyword evidence="6" id="KW-1185">Reference proteome</keyword>
<proteinExistence type="predicted"/>
<feature type="compositionally biased region" description="Basic and acidic residues" evidence="3">
    <location>
        <begin position="325"/>
        <end position="340"/>
    </location>
</feature>
<feature type="compositionally biased region" description="Basic and acidic residues" evidence="3">
    <location>
        <begin position="348"/>
        <end position="365"/>
    </location>
</feature>
<feature type="domain" description="RRM" evidence="4">
    <location>
        <begin position="140"/>
        <end position="218"/>
    </location>
</feature>
<dbReference type="InterPro" id="IPR035979">
    <property type="entry name" value="RBD_domain_sf"/>
</dbReference>
<dbReference type="Gene3D" id="3.30.70.330">
    <property type="match status" value="1"/>
</dbReference>
<evidence type="ECO:0000256" key="2">
    <source>
        <dbReference type="PROSITE-ProRule" id="PRU00176"/>
    </source>
</evidence>
<dbReference type="Pfam" id="PF00076">
    <property type="entry name" value="RRM_1"/>
    <property type="match status" value="1"/>
</dbReference>
<keyword evidence="1 2" id="KW-0694">RNA-binding</keyword>
<gene>
    <name evidence="5" type="ORF">OKIOD_LOCUS16942</name>
</gene>
<accession>A0ABN7TBU4</accession>
<dbReference type="EMBL" id="OU015567">
    <property type="protein sequence ID" value="CAG5114106.1"/>
    <property type="molecule type" value="Genomic_DNA"/>
</dbReference>
<evidence type="ECO:0000256" key="3">
    <source>
        <dbReference type="SAM" id="MobiDB-lite"/>
    </source>
</evidence>
<feature type="compositionally biased region" description="Basic and acidic residues" evidence="3">
    <location>
        <begin position="279"/>
        <end position="293"/>
    </location>
</feature>
<dbReference type="Proteomes" id="UP001158576">
    <property type="component" value="Chromosome 2"/>
</dbReference>
<feature type="compositionally biased region" description="Basic and acidic residues" evidence="3">
    <location>
        <begin position="247"/>
        <end position="261"/>
    </location>
</feature>
<evidence type="ECO:0000259" key="4">
    <source>
        <dbReference type="PROSITE" id="PS50102"/>
    </source>
</evidence>